<dbReference type="RefSeq" id="WP_343969506.1">
    <property type="nucleotide sequence ID" value="NZ_BAAAGK010000078.1"/>
</dbReference>
<comment type="caution">
    <text evidence="1">The sequence shown here is derived from an EMBL/GenBank/DDBJ whole genome shotgun (WGS) entry which is preliminary data.</text>
</comment>
<accession>A0ABW2SSQ0</accession>
<evidence type="ECO:0000313" key="1">
    <source>
        <dbReference type="EMBL" id="MFC7598691.1"/>
    </source>
</evidence>
<organism evidence="1 2">
    <name type="scientific">Streptosporangium amethystogenes subsp. fukuiense</name>
    <dbReference type="NCBI Taxonomy" id="698418"/>
    <lineage>
        <taxon>Bacteria</taxon>
        <taxon>Bacillati</taxon>
        <taxon>Actinomycetota</taxon>
        <taxon>Actinomycetes</taxon>
        <taxon>Streptosporangiales</taxon>
        <taxon>Streptosporangiaceae</taxon>
        <taxon>Streptosporangium</taxon>
    </lineage>
</organism>
<keyword evidence="2" id="KW-1185">Reference proteome</keyword>
<name>A0ABW2SSQ0_9ACTN</name>
<sequence length="77" mass="8247">MKVMLFLFSDRRTALRIEGAENGLPSGAVLAVPDPQGMVFDNGSKLVGGQEDLEGEWKAMGSVDEVALRVKKALGLE</sequence>
<protein>
    <submittedName>
        <fullName evidence="1">Uncharacterized protein</fullName>
    </submittedName>
</protein>
<gene>
    <name evidence="1" type="ORF">ACFQVD_01075</name>
</gene>
<evidence type="ECO:0000313" key="2">
    <source>
        <dbReference type="Proteomes" id="UP001596514"/>
    </source>
</evidence>
<dbReference type="Proteomes" id="UP001596514">
    <property type="component" value="Unassembled WGS sequence"/>
</dbReference>
<proteinExistence type="predicted"/>
<dbReference type="EMBL" id="JBHTEE010000001">
    <property type="protein sequence ID" value="MFC7598691.1"/>
    <property type="molecule type" value="Genomic_DNA"/>
</dbReference>
<reference evidence="2" key="1">
    <citation type="journal article" date="2019" name="Int. J. Syst. Evol. Microbiol.">
        <title>The Global Catalogue of Microorganisms (GCM) 10K type strain sequencing project: providing services to taxonomists for standard genome sequencing and annotation.</title>
        <authorList>
            <consortium name="The Broad Institute Genomics Platform"/>
            <consortium name="The Broad Institute Genome Sequencing Center for Infectious Disease"/>
            <person name="Wu L."/>
            <person name="Ma J."/>
        </authorList>
    </citation>
    <scope>NUCLEOTIDE SEQUENCE [LARGE SCALE GENOMIC DNA]</scope>
    <source>
        <strain evidence="2">JCM 10083</strain>
    </source>
</reference>